<dbReference type="OrthoDB" id="272778at2759"/>
<keyword evidence="6" id="KW-0732">Signal</keyword>
<keyword evidence="3 5" id="KW-1133">Transmembrane helix</keyword>
<evidence type="ECO:0000256" key="6">
    <source>
        <dbReference type="SAM" id="SignalP"/>
    </source>
</evidence>
<protein>
    <recommendedName>
        <fullName evidence="9">Peptidase S54 rhomboid domain-containing protein</fullName>
    </recommendedName>
</protein>
<keyword evidence="8" id="KW-1185">Reference proteome</keyword>
<evidence type="ECO:0000313" key="8">
    <source>
        <dbReference type="Proteomes" id="UP000799421"/>
    </source>
</evidence>
<accession>A0A6A7BZK3</accession>
<feature type="signal peptide" evidence="6">
    <location>
        <begin position="1"/>
        <end position="26"/>
    </location>
</feature>
<keyword evidence="2 5" id="KW-0812">Transmembrane</keyword>
<comment type="subcellular location">
    <subcellularLocation>
        <location evidence="1">Membrane</location>
        <topology evidence="1">Multi-pass membrane protein</topology>
    </subcellularLocation>
</comment>
<dbReference type="PANTHER" id="PTHR43066">
    <property type="entry name" value="RHOMBOID-RELATED PROTEIN"/>
    <property type="match status" value="1"/>
</dbReference>
<organism evidence="7 8">
    <name type="scientific">Piedraia hortae CBS 480.64</name>
    <dbReference type="NCBI Taxonomy" id="1314780"/>
    <lineage>
        <taxon>Eukaryota</taxon>
        <taxon>Fungi</taxon>
        <taxon>Dikarya</taxon>
        <taxon>Ascomycota</taxon>
        <taxon>Pezizomycotina</taxon>
        <taxon>Dothideomycetes</taxon>
        <taxon>Dothideomycetidae</taxon>
        <taxon>Capnodiales</taxon>
        <taxon>Piedraiaceae</taxon>
        <taxon>Piedraia</taxon>
    </lineage>
</organism>
<feature type="transmembrane region" description="Helical" evidence="5">
    <location>
        <begin position="87"/>
        <end position="108"/>
    </location>
</feature>
<evidence type="ECO:0000313" key="7">
    <source>
        <dbReference type="EMBL" id="KAF2860634.1"/>
    </source>
</evidence>
<name>A0A6A7BZK3_9PEZI</name>
<gene>
    <name evidence="7" type="ORF">K470DRAFT_246881</name>
</gene>
<feature type="chain" id="PRO_5025363139" description="Peptidase S54 rhomboid domain-containing protein" evidence="6">
    <location>
        <begin position="27"/>
        <end position="276"/>
    </location>
</feature>
<evidence type="ECO:0000256" key="1">
    <source>
        <dbReference type="ARBA" id="ARBA00004141"/>
    </source>
</evidence>
<evidence type="ECO:0008006" key="9">
    <source>
        <dbReference type="Google" id="ProtNLM"/>
    </source>
</evidence>
<dbReference type="Proteomes" id="UP000799421">
    <property type="component" value="Unassembled WGS sequence"/>
</dbReference>
<evidence type="ECO:0000256" key="3">
    <source>
        <dbReference type="ARBA" id="ARBA00022989"/>
    </source>
</evidence>
<sequence length="276" mass="30423">MLTSGFAHAPVSRTLVISTIISSLLASLTDCKTFLNLEIRPHVLDYGQYWRFLTWQLCYSNSTEVLLAAWAFYHLRVIERLWGSRKFASFILTTFPYTTLLPPLLLAAVIRPLSGGWINAIPSGPTPLIFALLVQYHAAVPYVYKYRLSGSLPAPSDPASSQTREYGLTLTSKCTSYILPLQLALTQLPGSALTAAVGWIIGLSYRRDLLPGAATWRLPSWAVGGGAQRRRYDSLRRRMEGEAGRTTGVEAGTTNAEATRRRGVVGDLLNQFRGGD</sequence>
<dbReference type="SMART" id="SM01160">
    <property type="entry name" value="DUF1751"/>
    <property type="match status" value="1"/>
</dbReference>
<feature type="transmembrane region" description="Helical" evidence="5">
    <location>
        <begin position="53"/>
        <end position="75"/>
    </location>
</feature>
<dbReference type="EMBL" id="MU005979">
    <property type="protein sequence ID" value="KAF2860634.1"/>
    <property type="molecule type" value="Genomic_DNA"/>
</dbReference>
<dbReference type="PANTHER" id="PTHR43066:SF21">
    <property type="entry name" value="UBIQUITIN-ASSOCIATED DOMAIN-CONTAINING PROTEIN 2"/>
    <property type="match status" value="1"/>
</dbReference>
<dbReference type="SUPFAM" id="SSF144091">
    <property type="entry name" value="Rhomboid-like"/>
    <property type="match status" value="1"/>
</dbReference>
<dbReference type="AlphaFoldDB" id="A0A6A7BZK3"/>
<reference evidence="7" key="1">
    <citation type="journal article" date="2020" name="Stud. Mycol.">
        <title>101 Dothideomycetes genomes: a test case for predicting lifestyles and emergence of pathogens.</title>
        <authorList>
            <person name="Haridas S."/>
            <person name="Albert R."/>
            <person name="Binder M."/>
            <person name="Bloem J."/>
            <person name="Labutti K."/>
            <person name="Salamov A."/>
            <person name="Andreopoulos B."/>
            <person name="Baker S."/>
            <person name="Barry K."/>
            <person name="Bills G."/>
            <person name="Bluhm B."/>
            <person name="Cannon C."/>
            <person name="Castanera R."/>
            <person name="Culley D."/>
            <person name="Daum C."/>
            <person name="Ezra D."/>
            <person name="Gonzalez J."/>
            <person name="Henrissat B."/>
            <person name="Kuo A."/>
            <person name="Liang C."/>
            <person name="Lipzen A."/>
            <person name="Lutzoni F."/>
            <person name="Magnuson J."/>
            <person name="Mondo S."/>
            <person name="Nolan M."/>
            <person name="Ohm R."/>
            <person name="Pangilinan J."/>
            <person name="Park H.-J."/>
            <person name="Ramirez L."/>
            <person name="Alfaro M."/>
            <person name="Sun H."/>
            <person name="Tritt A."/>
            <person name="Yoshinaga Y."/>
            <person name="Zwiers L.-H."/>
            <person name="Turgeon B."/>
            <person name="Goodwin S."/>
            <person name="Spatafora J."/>
            <person name="Crous P."/>
            <person name="Grigoriev I."/>
        </authorList>
    </citation>
    <scope>NUCLEOTIDE SEQUENCE</scope>
    <source>
        <strain evidence="7">CBS 480.64</strain>
    </source>
</reference>
<dbReference type="GO" id="GO:0016020">
    <property type="term" value="C:membrane"/>
    <property type="evidence" value="ECO:0007669"/>
    <property type="project" value="UniProtKB-SubCell"/>
</dbReference>
<evidence type="ECO:0000256" key="5">
    <source>
        <dbReference type="SAM" id="Phobius"/>
    </source>
</evidence>
<evidence type="ECO:0000256" key="4">
    <source>
        <dbReference type="ARBA" id="ARBA00023136"/>
    </source>
</evidence>
<keyword evidence="4 5" id="KW-0472">Membrane</keyword>
<dbReference type="InterPro" id="IPR035952">
    <property type="entry name" value="Rhomboid-like_sf"/>
</dbReference>
<evidence type="ECO:0000256" key="2">
    <source>
        <dbReference type="ARBA" id="ARBA00022692"/>
    </source>
</evidence>
<proteinExistence type="predicted"/>
<dbReference type="GO" id="GO:0004252">
    <property type="term" value="F:serine-type endopeptidase activity"/>
    <property type="evidence" value="ECO:0007669"/>
    <property type="project" value="TreeGrafter"/>
</dbReference>